<accession>A0ABV6GGQ7</accession>
<gene>
    <name evidence="1" type="ORF">ACFFIX_14550</name>
</gene>
<sequence>MSTLSYQIFTTTLTAAFEGVFSYKTVSFYLGTEVSTIELAIKDLTETEAAETEILVNRIIKEIGRSLGPVGGQMHLELHRQTMIVRILLKIFHKF</sequence>
<dbReference type="Proteomes" id="UP001589854">
    <property type="component" value="Unassembled WGS sequence"/>
</dbReference>
<organism evidence="1 2">
    <name type="scientific">Metabacillus herbersteinensis</name>
    <dbReference type="NCBI Taxonomy" id="283816"/>
    <lineage>
        <taxon>Bacteria</taxon>
        <taxon>Bacillati</taxon>
        <taxon>Bacillota</taxon>
        <taxon>Bacilli</taxon>
        <taxon>Bacillales</taxon>
        <taxon>Bacillaceae</taxon>
        <taxon>Metabacillus</taxon>
    </lineage>
</organism>
<name>A0ABV6GGQ7_9BACI</name>
<protein>
    <submittedName>
        <fullName evidence="1">Uncharacterized protein</fullName>
    </submittedName>
</protein>
<evidence type="ECO:0000313" key="2">
    <source>
        <dbReference type="Proteomes" id="UP001589854"/>
    </source>
</evidence>
<reference evidence="1 2" key="1">
    <citation type="submission" date="2024-09" db="EMBL/GenBank/DDBJ databases">
        <authorList>
            <person name="Sun Q."/>
            <person name="Mori K."/>
        </authorList>
    </citation>
    <scope>NUCLEOTIDE SEQUENCE [LARGE SCALE GENOMIC DNA]</scope>
    <source>
        <strain evidence="1 2">CCM 7228</strain>
    </source>
</reference>
<dbReference type="EMBL" id="JBHLVO010000011">
    <property type="protein sequence ID" value="MFC0272653.1"/>
    <property type="molecule type" value="Genomic_DNA"/>
</dbReference>
<keyword evidence="2" id="KW-1185">Reference proteome</keyword>
<evidence type="ECO:0000313" key="1">
    <source>
        <dbReference type="EMBL" id="MFC0272653.1"/>
    </source>
</evidence>
<proteinExistence type="predicted"/>
<comment type="caution">
    <text evidence="1">The sequence shown here is derived from an EMBL/GenBank/DDBJ whole genome shotgun (WGS) entry which is preliminary data.</text>
</comment>
<dbReference type="RefSeq" id="WP_378935181.1">
    <property type="nucleotide sequence ID" value="NZ_JBHLVO010000011.1"/>
</dbReference>